<dbReference type="GO" id="GO:0005576">
    <property type="term" value="C:extracellular region"/>
    <property type="evidence" value="ECO:0007669"/>
    <property type="project" value="UniProtKB-SubCell"/>
</dbReference>
<dbReference type="EMBL" id="CM026421">
    <property type="protein sequence ID" value="KAG0592392.1"/>
    <property type="molecule type" value="Genomic_DNA"/>
</dbReference>
<sequence length="364" mass="40357">MSLHGSNGFSMTNLEAHNQSTQHERFTEWLHEVQSRAKLGPQLESVDQITPALEIEGNFTIIVDQEGNGDFVTVQAAIDAVATLNSQRVTIHIRAGIYLEKVVIPKAKPYITLQGEGSMDTVLEWNDTASNVDLQGNLLSTYHSATVAVESIGFVARNLTFKNSAPPPPNGAFGRQAAAIRISGDMAAFHGCRFLGAQDTLYDHKGRHYFQDCYIEGSIDFIFGDGLSQYRACELHAISHQGAFTAQKRKTPSDNSGFSFVDCKVTGSGQLYLGRAWGLFARVVFAFTYMEDVVDPRGWSNWDDAARDMSIFFGQYNCFGPGSAQARRVSWAHELSFVEAQPFLSLAFVDGEQWVDRHFLHLEP</sequence>
<dbReference type="PANTHER" id="PTHR31321:SF112">
    <property type="entry name" value="PECTINESTERASE"/>
    <property type="match status" value="1"/>
</dbReference>
<accession>A0A8T0JBD1</accession>
<dbReference type="GO" id="GO:0042545">
    <property type="term" value="P:cell wall modification"/>
    <property type="evidence" value="ECO:0007669"/>
    <property type="project" value="UniProtKB-UniRule"/>
</dbReference>
<dbReference type="PROSITE" id="PS00503">
    <property type="entry name" value="PECTINESTERASE_2"/>
    <property type="match status" value="1"/>
</dbReference>
<dbReference type="InterPro" id="IPR012334">
    <property type="entry name" value="Pectin_lyas_fold"/>
</dbReference>
<keyword evidence="8 12" id="KW-0378">Hydrolase</keyword>
<reference evidence="14" key="1">
    <citation type="submission" date="2020-06" db="EMBL/GenBank/DDBJ databases">
        <title>WGS assembly of Ceratodon purpureus strain R40.</title>
        <authorList>
            <person name="Carey S.B."/>
            <person name="Jenkins J."/>
            <person name="Shu S."/>
            <person name="Lovell J.T."/>
            <person name="Sreedasyam A."/>
            <person name="Maumus F."/>
            <person name="Tiley G.P."/>
            <person name="Fernandez-Pozo N."/>
            <person name="Barry K."/>
            <person name="Chen C."/>
            <person name="Wang M."/>
            <person name="Lipzen A."/>
            <person name="Daum C."/>
            <person name="Saski C.A."/>
            <person name="Payton A.C."/>
            <person name="Mcbreen J.C."/>
            <person name="Conrad R.E."/>
            <person name="Kollar L.M."/>
            <person name="Olsson S."/>
            <person name="Huttunen S."/>
            <person name="Landis J.B."/>
            <person name="Wickett N.J."/>
            <person name="Johnson M.G."/>
            <person name="Rensing S.A."/>
            <person name="Grimwood J."/>
            <person name="Schmutz J."/>
            <person name="Mcdaniel S.F."/>
        </authorList>
    </citation>
    <scope>NUCLEOTIDE SEQUENCE</scope>
    <source>
        <strain evidence="14">R40</strain>
    </source>
</reference>
<keyword evidence="9 12" id="KW-0063">Aspartyl esterase</keyword>
<name>A0A8T0JBD1_CERPU</name>
<evidence type="ECO:0000256" key="5">
    <source>
        <dbReference type="ARBA" id="ARBA00013229"/>
    </source>
</evidence>
<dbReference type="Proteomes" id="UP000822688">
    <property type="component" value="Chromosome 1"/>
</dbReference>
<dbReference type="PANTHER" id="PTHR31321">
    <property type="entry name" value="ACYL-COA THIOESTER HYDROLASE YBHC-RELATED"/>
    <property type="match status" value="1"/>
</dbReference>
<dbReference type="InterPro" id="IPR011050">
    <property type="entry name" value="Pectin_lyase_fold/virulence"/>
</dbReference>
<evidence type="ECO:0000259" key="13">
    <source>
        <dbReference type="Pfam" id="PF01095"/>
    </source>
</evidence>
<dbReference type="SUPFAM" id="SSF51126">
    <property type="entry name" value="Pectin lyase-like"/>
    <property type="match status" value="1"/>
</dbReference>
<evidence type="ECO:0000256" key="4">
    <source>
        <dbReference type="ARBA" id="ARBA00008891"/>
    </source>
</evidence>
<dbReference type="EC" id="3.1.1.11" evidence="5 12"/>
<evidence type="ECO:0000256" key="1">
    <source>
        <dbReference type="ARBA" id="ARBA00004196"/>
    </source>
</evidence>
<comment type="subcellular location">
    <subcellularLocation>
        <location evidence="1">Cell envelope</location>
    </subcellularLocation>
    <subcellularLocation>
        <location evidence="2">Secreted</location>
    </subcellularLocation>
</comment>
<feature type="active site" evidence="11">
    <location>
        <position position="220"/>
    </location>
</feature>
<keyword evidence="15" id="KW-1185">Reference proteome</keyword>
<feature type="domain" description="Pectinesterase catalytic" evidence="13">
    <location>
        <begin position="61"/>
        <end position="351"/>
    </location>
</feature>
<comment type="catalytic activity">
    <reaction evidence="10 12">
        <text>[(1-&gt;4)-alpha-D-galacturonosyl methyl ester](n) + n H2O = [(1-&gt;4)-alpha-D-galacturonosyl](n) + n methanol + n H(+)</text>
        <dbReference type="Rhea" id="RHEA:22380"/>
        <dbReference type="Rhea" id="RHEA-COMP:14570"/>
        <dbReference type="Rhea" id="RHEA-COMP:14573"/>
        <dbReference type="ChEBI" id="CHEBI:15377"/>
        <dbReference type="ChEBI" id="CHEBI:15378"/>
        <dbReference type="ChEBI" id="CHEBI:17790"/>
        <dbReference type="ChEBI" id="CHEBI:140522"/>
        <dbReference type="ChEBI" id="CHEBI:140523"/>
        <dbReference type="EC" id="3.1.1.11"/>
    </reaction>
</comment>
<keyword evidence="6" id="KW-0964">Secreted</keyword>
<comment type="similarity">
    <text evidence="4">Belongs to the pectinesterase family.</text>
</comment>
<dbReference type="FunFam" id="2.160.20.10:FF:000008">
    <property type="entry name" value="Pectinesterase"/>
    <property type="match status" value="1"/>
</dbReference>
<evidence type="ECO:0000256" key="12">
    <source>
        <dbReference type="RuleBase" id="RU000589"/>
    </source>
</evidence>
<evidence type="ECO:0000256" key="10">
    <source>
        <dbReference type="ARBA" id="ARBA00047928"/>
    </source>
</evidence>
<gene>
    <name evidence="14" type="ORF">KC19_1G248400</name>
</gene>
<evidence type="ECO:0000256" key="7">
    <source>
        <dbReference type="ARBA" id="ARBA00022729"/>
    </source>
</evidence>
<protein>
    <recommendedName>
        <fullName evidence="5 12">Pectinesterase</fullName>
        <ecNumber evidence="5 12">3.1.1.11</ecNumber>
    </recommendedName>
</protein>
<dbReference type="GO" id="GO:0045490">
    <property type="term" value="P:pectin catabolic process"/>
    <property type="evidence" value="ECO:0007669"/>
    <property type="project" value="UniProtKB-UniRule"/>
</dbReference>
<dbReference type="Gene3D" id="2.160.20.10">
    <property type="entry name" value="Single-stranded right-handed beta-helix, Pectin lyase-like"/>
    <property type="match status" value="1"/>
</dbReference>
<dbReference type="InterPro" id="IPR000070">
    <property type="entry name" value="Pectinesterase_cat"/>
</dbReference>
<evidence type="ECO:0000256" key="8">
    <source>
        <dbReference type="ARBA" id="ARBA00022801"/>
    </source>
</evidence>
<evidence type="ECO:0000313" key="14">
    <source>
        <dbReference type="EMBL" id="KAG0592392.1"/>
    </source>
</evidence>
<dbReference type="Pfam" id="PF01095">
    <property type="entry name" value="Pectinesterase"/>
    <property type="match status" value="1"/>
</dbReference>
<organism evidence="14 15">
    <name type="scientific">Ceratodon purpureus</name>
    <name type="common">Fire moss</name>
    <name type="synonym">Dicranum purpureum</name>
    <dbReference type="NCBI Taxonomy" id="3225"/>
    <lineage>
        <taxon>Eukaryota</taxon>
        <taxon>Viridiplantae</taxon>
        <taxon>Streptophyta</taxon>
        <taxon>Embryophyta</taxon>
        <taxon>Bryophyta</taxon>
        <taxon>Bryophytina</taxon>
        <taxon>Bryopsida</taxon>
        <taxon>Dicranidae</taxon>
        <taxon>Pseudoditrichales</taxon>
        <taxon>Ditrichaceae</taxon>
        <taxon>Ceratodon</taxon>
    </lineage>
</organism>
<proteinExistence type="inferred from homology"/>
<evidence type="ECO:0000256" key="2">
    <source>
        <dbReference type="ARBA" id="ARBA00004613"/>
    </source>
</evidence>
<comment type="pathway">
    <text evidence="3 12">Glycan metabolism; pectin degradation; 2-dehydro-3-deoxy-D-gluconate from pectin: step 1/5.</text>
</comment>
<dbReference type="InterPro" id="IPR033131">
    <property type="entry name" value="Pectinesterase_Asp_AS"/>
</dbReference>
<evidence type="ECO:0000256" key="3">
    <source>
        <dbReference type="ARBA" id="ARBA00005184"/>
    </source>
</evidence>
<evidence type="ECO:0000256" key="9">
    <source>
        <dbReference type="ARBA" id="ARBA00023085"/>
    </source>
</evidence>
<evidence type="ECO:0000313" key="15">
    <source>
        <dbReference type="Proteomes" id="UP000822688"/>
    </source>
</evidence>
<evidence type="ECO:0000256" key="6">
    <source>
        <dbReference type="ARBA" id="ARBA00022525"/>
    </source>
</evidence>
<evidence type="ECO:0000256" key="11">
    <source>
        <dbReference type="PROSITE-ProRule" id="PRU10040"/>
    </source>
</evidence>
<keyword evidence="7" id="KW-0732">Signal</keyword>
<dbReference type="AlphaFoldDB" id="A0A8T0JBD1"/>
<comment type="caution">
    <text evidence="14">The sequence shown here is derived from an EMBL/GenBank/DDBJ whole genome shotgun (WGS) entry which is preliminary data.</text>
</comment>
<dbReference type="GO" id="GO:0030599">
    <property type="term" value="F:pectinesterase activity"/>
    <property type="evidence" value="ECO:0007669"/>
    <property type="project" value="UniProtKB-UniRule"/>
</dbReference>